<keyword evidence="2" id="KW-1185">Reference proteome</keyword>
<organism evidence="1 2">
    <name type="scientific">Thelohanellus kitauei</name>
    <name type="common">Myxosporean</name>
    <dbReference type="NCBI Taxonomy" id="669202"/>
    <lineage>
        <taxon>Eukaryota</taxon>
        <taxon>Metazoa</taxon>
        <taxon>Cnidaria</taxon>
        <taxon>Myxozoa</taxon>
        <taxon>Myxosporea</taxon>
        <taxon>Bivalvulida</taxon>
        <taxon>Platysporina</taxon>
        <taxon>Myxobolidae</taxon>
        <taxon>Thelohanellus</taxon>
    </lineage>
</organism>
<dbReference type="Proteomes" id="UP000031668">
    <property type="component" value="Unassembled WGS sequence"/>
</dbReference>
<gene>
    <name evidence="1" type="ORF">RF11_09750</name>
</gene>
<protein>
    <submittedName>
        <fullName evidence="1">Uncharacterized protein</fullName>
    </submittedName>
</protein>
<dbReference type="EMBL" id="JWZT01003372">
    <property type="protein sequence ID" value="KII66946.1"/>
    <property type="molecule type" value="Genomic_DNA"/>
</dbReference>
<proteinExistence type="predicted"/>
<accession>A0A0C2MIN4</accession>
<evidence type="ECO:0000313" key="2">
    <source>
        <dbReference type="Proteomes" id="UP000031668"/>
    </source>
</evidence>
<evidence type="ECO:0000313" key="1">
    <source>
        <dbReference type="EMBL" id="KII66946.1"/>
    </source>
</evidence>
<sequence>MVEYNNALVKTQELRDQINTLNQRMRIKWTLLNSTYLVIRTVGKMIKQNEKDLRIAKSRNNTTKMVVFQTKMDFHSLIVRVCVQHAKNLRGVMRQDQNVISKLKTEMMGHFKKSQQIFRDLNPG</sequence>
<reference evidence="1 2" key="1">
    <citation type="journal article" date="2014" name="Genome Biol. Evol.">
        <title>The genome of the myxosporean Thelohanellus kitauei shows adaptations to nutrient acquisition within its fish host.</title>
        <authorList>
            <person name="Yang Y."/>
            <person name="Xiong J."/>
            <person name="Zhou Z."/>
            <person name="Huo F."/>
            <person name="Miao W."/>
            <person name="Ran C."/>
            <person name="Liu Y."/>
            <person name="Zhang J."/>
            <person name="Feng J."/>
            <person name="Wang M."/>
            <person name="Wang M."/>
            <person name="Wang L."/>
            <person name="Yao B."/>
        </authorList>
    </citation>
    <scope>NUCLEOTIDE SEQUENCE [LARGE SCALE GENOMIC DNA]</scope>
    <source>
        <strain evidence="1">Wuqing</strain>
    </source>
</reference>
<name>A0A0C2MIN4_THEKT</name>
<dbReference type="AlphaFoldDB" id="A0A0C2MIN4"/>
<comment type="caution">
    <text evidence="1">The sequence shown here is derived from an EMBL/GenBank/DDBJ whole genome shotgun (WGS) entry which is preliminary data.</text>
</comment>